<evidence type="ECO:0000256" key="3">
    <source>
        <dbReference type="ARBA" id="ARBA00022555"/>
    </source>
</evidence>
<name>A0ABW3FBD0_9HYPH</name>
<reference evidence="15" key="1">
    <citation type="journal article" date="2019" name="Int. J. Syst. Evol. Microbiol.">
        <title>The Global Catalogue of Microorganisms (GCM) 10K type strain sequencing project: providing services to taxonomists for standard genome sequencing and annotation.</title>
        <authorList>
            <consortium name="The Broad Institute Genomics Platform"/>
            <consortium name="The Broad Institute Genome Sequencing Center for Infectious Disease"/>
            <person name="Wu L."/>
            <person name="Ma J."/>
        </authorList>
    </citation>
    <scope>NUCLEOTIDE SEQUENCE [LARGE SCALE GENOMIC DNA]</scope>
    <source>
        <strain evidence="15">CCUG 60023</strain>
    </source>
</reference>
<dbReference type="Pfam" id="PF01207">
    <property type="entry name" value="Dus"/>
    <property type="match status" value="1"/>
</dbReference>
<dbReference type="PROSITE" id="PS01136">
    <property type="entry name" value="UPF0034"/>
    <property type="match status" value="1"/>
</dbReference>
<keyword evidence="4 12" id="KW-0285">Flavoprotein</keyword>
<evidence type="ECO:0000256" key="8">
    <source>
        <dbReference type="ARBA" id="ARBA00022884"/>
    </source>
</evidence>
<evidence type="ECO:0000256" key="2">
    <source>
        <dbReference type="ARBA" id="ARBA00002790"/>
    </source>
</evidence>
<protein>
    <recommendedName>
        <fullName evidence="12">tRNA-dihydrouridine synthase</fullName>
        <ecNumber evidence="12">1.3.1.-</ecNumber>
    </recommendedName>
</protein>
<comment type="caution">
    <text evidence="14">The sequence shown here is derived from an EMBL/GenBank/DDBJ whole genome shotgun (WGS) entry which is preliminary data.</text>
</comment>
<dbReference type="InterPro" id="IPR035587">
    <property type="entry name" value="DUS-like_FMN-bd"/>
</dbReference>
<evidence type="ECO:0000256" key="10">
    <source>
        <dbReference type="ARBA" id="ARBA00048205"/>
    </source>
</evidence>
<dbReference type="Gene3D" id="1.10.1200.80">
    <property type="entry name" value="Putative flavin oxidoreducatase, domain 2"/>
    <property type="match status" value="1"/>
</dbReference>
<comment type="catalytic activity">
    <reaction evidence="10">
        <text>a 5,6-dihydrouridine in tRNA + NADP(+) = a uridine in tRNA + NADPH + H(+)</text>
        <dbReference type="Rhea" id="RHEA:23624"/>
        <dbReference type="Rhea" id="RHEA-COMP:13339"/>
        <dbReference type="Rhea" id="RHEA-COMP:13887"/>
        <dbReference type="ChEBI" id="CHEBI:15378"/>
        <dbReference type="ChEBI" id="CHEBI:57783"/>
        <dbReference type="ChEBI" id="CHEBI:58349"/>
        <dbReference type="ChEBI" id="CHEBI:65315"/>
        <dbReference type="ChEBI" id="CHEBI:74443"/>
    </reaction>
</comment>
<keyword evidence="15" id="KW-1185">Reference proteome</keyword>
<dbReference type="EC" id="1.3.1.-" evidence="12"/>
<dbReference type="EMBL" id="JBHTJV010000003">
    <property type="protein sequence ID" value="MFD0915490.1"/>
    <property type="molecule type" value="Genomic_DNA"/>
</dbReference>
<dbReference type="SUPFAM" id="SSF51395">
    <property type="entry name" value="FMN-linked oxidoreductases"/>
    <property type="match status" value="1"/>
</dbReference>
<comment type="function">
    <text evidence="2 12">Catalyzes the synthesis of 5,6-dihydrouridine (D), a modified base found in the D-loop of most tRNAs, via the reduction of the C5-C6 double bond in target uridines.</text>
</comment>
<evidence type="ECO:0000256" key="4">
    <source>
        <dbReference type="ARBA" id="ARBA00022630"/>
    </source>
</evidence>
<dbReference type="RefSeq" id="WP_377211351.1">
    <property type="nucleotide sequence ID" value="NZ_JBHTJV010000003.1"/>
</dbReference>
<evidence type="ECO:0000313" key="14">
    <source>
        <dbReference type="EMBL" id="MFD0915490.1"/>
    </source>
</evidence>
<gene>
    <name evidence="14" type="primary">dusB</name>
    <name evidence="14" type="ORF">ACFQ14_03620</name>
</gene>
<dbReference type="InterPro" id="IPR004652">
    <property type="entry name" value="DusB-like"/>
</dbReference>
<evidence type="ECO:0000259" key="13">
    <source>
        <dbReference type="Pfam" id="PF01207"/>
    </source>
</evidence>
<dbReference type="InterPro" id="IPR013785">
    <property type="entry name" value="Aldolase_TIM"/>
</dbReference>
<evidence type="ECO:0000256" key="11">
    <source>
        <dbReference type="ARBA" id="ARBA00048802"/>
    </source>
</evidence>
<evidence type="ECO:0000256" key="6">
    <source>
        <dbReference type="ARBA" id="ARBA00022694"/>
    </source>
</evidence>
<feature type="domain" description="DUS-like FMN-binding" evidence="13">
    <location>
        <begin position="31"/>
        <end position="329"/>
    </location>
</feature>
<evidence type="ECO:0000256" key="12">
    <source>
        <dbReference type="PIRNR" id="PIRNR006621"/>
    </source>
</evidence>
<keyword evidence="7" id="KW-0521">NADP</keyword>
<keyword evidence="8" id="KW-0694">RNA-binding</keyword>
<keyword evidence="9 12" id="KW-0560">Oxidoreductase</keyword>
<evidence type="ECO:0000256" key="1">
    <source>
        <dbReference type="ARBA" id="ARBA00001917"/>
    </source>
</evidence>
<keyword evidence="5 12" id="KW-0288">FMN</keyword>
<evidence type="ECO:0000313" key="15">
    <source>
        <dbReference type="Proteomes" id="UP001597101"/>
    </source>
</evidence>
<dbReference type="Gene3D" id="3.20.20.70">
    <property type="entry name" value="Aldolase class I"/>
    <property type="match status" value="1"/>
</dbReference>
<comment type="cofactor">
    <cofactor evidence="1 12">
        <name>FMN</name>
        <dbReference type="ChEBI" id="CHEBI:58210"/>
    </cofactor>
</comment>
<dbReference type="PANTHER" id="PTHR45846">
    <property type="entry name" value="TRNA-DIHYDROURIDINE(47) SYNTHASE [NAD(P)(+)]-LIKE"/>
    <property type="match status" value="1"/>
</dbReference>
<dbReference type="InterPro" id="IPR024036">
    <property type="entry name" value="tRNA-dHydroUridine_Synthase_C"/>
</dbReference>
<dbReference type="GO" id="GO:0016491">
    <property type="term" value="F:oxidoreductase activity"/>
    <property type="evidence" value="ECO:0007669"/>
    <property type="project" value="UniProtKB-KW"/>
</dbReference>
<dbReference type="CDD" id="cd02801">
    <property type="entry name" value="DUS_like_FMN"/>
    <property type="match status" value="1"/>
</dbReference>
<dbReference type="InterPro" id="IPR018517">
    <property type="entry name" value="tRNA_hU_synthase_CS"/>
</dbReference>
<evidence type="ECO:0000256" key="9">
    <source>
        <dbReference type="ARBA" id="ARBA00023002"/>
    </source>
</evidence>
<comment type="catalytic activity">
    <reaction evidence="11">
        <text>a 5,6-dihydrouridine in tRNA + NAD(+) = a uridine in tRNA + NADH + H(+)</text>
        <dbReference type="Rhea" id="RHEA:54452"/>
        <dbReference type="Rhea" id="RHEA-COMP:13339"/>
        <dbReference type="Rhea" id="RHEA-COMP:13887"/>
        <dbReference type="ChEBI" id="CHEBI:15378"/>
        <dbReference type="ChEBI" id="CHEBI:57540"/>
        <dbReference type="ChEBI" id="CHEBI:57945"/>
        <dbReference type="ChEBI" id="CHEBI:65315"/>
        <dbReference type="ChEBI" id="CHEBI:74443"/>
    </reaction>
</comment>
<organism evidence="14 15">
    <name type="scientific">Pseudahrensia aquimaris</name>
    <dbReference type="NCBI Taxonomy" id="744461"/>
    <lineage>
        <taxon>Bacteria</taxon>
        <taxon>Pseudomonadati</taxon>
        <taxon>Pseudomonadota</taxon>
        <taxon>Alphaproteobacteria</taxon>
        <taxon>Hyphomicrobiales</taxon>
        <taxon>Ahrensiaceae</taxon>
        <taxon>Pseudahrensia</taxon>
    </lineage>
</organism>
<dbReference type="Proteomes" id="UP001597101">
    <property type="component" value="Unassembled WGS sequence"/>
</dbReference>
<dbReference type="InterPro" id="IPR001269">
    <property type="entry name" value="DUS_fam"/>
</dbReference>
<dbReference type="PIRSF" id="PIRSF006621">
    <property type="entry name" value="Dus"/>
    <property type="match status" value="1"/>
</dbReference>
<evidence type="ECO:0000256" key="5">
    <source>
        <dbReference type="ARBA" id="ARBA00022643"/>
    </source>
</evidence>
<accession>A0ABW3FBD0</accession>
<evidence type="ECO:0000256" key="7">
    <source>
        <dbReference type="ARBA" id="ARBA00022857"/>
    </source>
</evidence>
<dbReference type="PANTHER" id="PTHR45846:SF1">
    <property type="entry name" value="TRNA-DIHYDROURIDINE(47) SYNTHASE [NAD(P)(+)]-LIKE"/>
    <property type="match status" value="1"/>
</dbReference>
<dbReference type="NCBIfam" id="TIGR00737">
    <property type="entry name" value="nifR3_yhdG"/>
    <property type="match status" value="1"/>
</dbReference>
<keyword evidence="6 12" id="KW-0819">tRNA processing</keyword>
<comment type="similarity">
    <text evidence="12">Belongs to the dus family.</text>
</comment>
<proteinExistence type="inferred from homology"/>
<keyword evidence="3" id="KW-0820">tRNA-binding</keyword>
<sequence length="350" mass="38102">MNENCTTNRREGASTGELRIGSHRLRNTAFLAPMSGVSDAPFRRLAWRFGAGMVVSEMVASEAFTTGQEEMRLKAESAGLPLHIVQLAGKEPQWMREATLIAEAAGADVIDINMGCPSKRVTNGYSGSALMRDLDHALTLIDAVVETTEKPVTLKMRLGWDENSINAPQLARRAVEAGVQMITVHGRTRNQFYKGQANWDAVRAVREEISVPLIVNGDIDSAATARQALAASGADGVMVGRASYGAPWLPGQLGEALAGHVVPQRPSGKDFADLVCEHYEAMLSHYGLELGIRNARKHLDWYCAHLPVSQDYSDTRRAMMTSRDVSEILRVAFDLFALVEPENALTAKAA</sequence>